<organism evidence="1 2">
    <name type="scientific">Roseovarius rhodophyticola</name>
    <dbReference type="NCBI Taxonomy" id="3080827"/>
    <lineage>
        <taxon>Bacteria</taxon>
        <taxon>Pseudomonadati</taxon>
        <taxon>Pseudomonadota</taxon>
        <taxon>Alphaproteobacteria</taxon>
        <taxon>Rhodobacterales</taxon>
        <taxon>Roseobacteraceae</taxon>
        <taxon>Roseovarius</taxon>
    </lineage>
</organism>
<name>A0ABZ2THS6_9RHOB</name>
<accession>A0ABZ2THS6</accession>
<keyword evidence="2" id="KW-1185">Reference proteome</keyword>
<dbReference type="Proteomes" id="UP001281305">
    <property type="component" value="Chromosome"/>
</dbReference>
<dbReference type="EMBL" id="CP146606">
    <property type="protein sequence ID" value="WYK17663.1"/>
    <property type="molecule type" value="Genomic_DNA"/>
</dbReference>
<reference evidence="1 2" key="1">
    <citation type="submission" date="2024-02" db="EMBL/GenBank/DDBJ databases">
        <title>Roseovarius strain W115 nov., isolated from a marine algae.</title>
        <authorList>
            <person name="Lee M.W."/>
            <person name="Lee J.K."/>
            <person name="Kim J.M."/>
            <person name="Choi D.G."/>
            <person name="Baek J.H."/>
            <person name="Bayburt H."/>
            <person name="Jung J.J."/>
            <person name="Han D.M."/>
            <person name="Jeon C.O."/>
        </authorList>
    </citation>
    <scope>NUCLEOTIDE SEQUENCE [LARGE SCALE GENOMIC DNA]</scope>
    <source>
        <strain evidence="1 2">W115</strain>
    </source>
</reference>
<evidence type="ECO:0008006" key="3">
    <source>
        <dbReference type="Google" id="ProtNLM"/>
    </source>
</evidence>
<evidence type="ECO:0000313" key="1">
    <source>
        <dbReference type="EMBL" id="WYK17663.1"/>
    </source>
</evidence>
<dbReference type="RefSeq" id="WP_317057734.1">
    <property type="nucleotide sequence ID" value="NZ_CP146606.1"/>
</dbReference>
<evidence type="ECO:0000313" key="2">
    <source>
        <dbReference type="Proteomes" id="UP001281305"/>
    </source>
</evidence>
<proteinExistence type="predicted"/>
<protein>
    <recommendedName>
        <fullName evidence="3">Cell division protein ZapA</fullName>
    </recommendedName>
</protein>
<gene>
    <name evidence="1" type="ORF">RZS32_014835</name>
</gene>
<sequence length="83" mass="9472">MTIFLERRGVLMADNTENHTVQLVREMRKEMKDGFAKVDERFDEVNLRIDGLTYIGTMLAGNMGGHDQRLEALETAVSDLQKT</sequence>